<evidence type="ECO:0000313" key="1">
    <source>
        <dbReference type="EMBL" id="GMI95101.1"/>
    </source>
</evidence>
<sequence length="91" mass="10636">MYGGNFAALYRGIPSSFSCGPVTVVNIVEKFLTLTLRKIPLFGWITMYSSYSGLSSQRRRKQMLKPRKFSEYHLDWQPKTRFTFYHAACEQ</sequence>
<keyword evidence="2" id="KW-1185">Reference proteome</keyword>
<dbReference type="EMBL" id="BSYR01000026">
    <property type="protein sequence ID" value="GMI95101.1"/>
    <property type="molecule type" value="Genomic_DNA"/>
</dbReference>
<dbReference type="Proteomes" id="UP001165190">
    <property type="component" value="Unassembled WGS sequence"/>
</dbReference>
<organism evidence="1 2">
    <name type="scientific">Hibiscus trionum</name>
    <name type="common">Flower of an hour</name>
    <dbReference type="NCBI Taxonomy" id="183268"/>
    <lineage>
        <taxon>Eukaryota</taxon>
        <taxon>Viridiplantae</taxon>
        <taxon>Streptophyta</taxon>
        <taxon>Embryophyta</taxon>
        <taxon>Tracheophyta</taxon>
        <taxon>Spermatophyta</taxon>
        <taxon>Magnoliopsida</taxon>
        <taxon>eudicotyledons</taxon>
        <taxon>Gunneridae</taxon>
        <taxon>Pentapetalae</taxon>
        <taxon>rosids</taxon>
        <taxon>malvids</taxon>
        <taxon>Malvales</taxon>
        <taxon>Malvaceae</taxon>
        <taxon>Malvoideae</taxon>
        <taxon>Hibiscus</taxon>
    </lineage>
</organism>
<accession>A0A9W7IH15</accession>
<name>A0A9W7IH15_HIBTR</name>
<reference evidence="1" key="1">
    <citation type="submission" date="2023-05" db="EMBL/GenBank/DDBJ databases">
        <title>Genome and transcriptome analyses reveal genes involved in the formation of fine ridges on petal epidermal cells in Hibiscus trionum.</title>
        <authorList>
            <person name="Koshimizu S."/>
            <person name="Masuda S."/>
            <person name="Ishii T."/>
            <person name="Shirasu K."/>
            <person name="Hoshino A."/>
            <person name="Arita M."/>
        </authorList>
    </citation>
    <scope>NUCLEOTIDE SEQUENCE</scope>
    <source>
        <strain evidence="1">Hamamatsu line</strain>
    </source>
</reference>
<proteinExistence type="predicted"/>
<protein>
    <submittedName>
        <fullName evidence="1">Uncharacterized protein</fullName>
    </submittedName>
</protein>
<gene>
    <name evidence="1" type="ORF">HRI_003179400</name>
</gene>
<comment type="caution">
    <text evidence="1">The sequence shown here is derived from an EMBL/GenBank/DDBJ whole genome shotgun (WGS) entry which is preliminary data.</text>
</comment>
<evidence type="ECO:0000313" key="2">
    <source>
        <dbReference type="Proteomes" id="UP001165190"/>
    </source>
</evidence>
<dbReference type="AlphaFoldDB" id="A0A9W7IH15"/>